<dbReference type="EMBL" id="JBAFVH010000003">
    <property type="protein sequence ID" value="MFG1371949.1"/>
    <property type="molecule type" value="Genomic_DNA"/>
</dbReference>
<evidence type="ECO:0000259" key="1">
    <source>
        <dbReference type="SMART" id="SM01008"/>
    </source>
</evidence>
<dbReference type="Pfam" id="PF02738">
    <property type="entry name" value="MoCoBD_1"/>
    <property type="match status" value="1"/>
</dbReference>
<dbReference type="Gene3D" id="3.30.365.10">
    <property type="entry name" value="Aldehyde oxidase/xanthine dehydrogenase, molybdopterin binding domain"/>
    <property type="match status" value="4"/>
</dbReference>
<name>A0ABW6ZW15_9HYPH</name>
<dbReference type="InterPro" id="IPR037165">
    <property type="entry name" value="AldOxase/xan_DH_Mopterin-bd_sf"/>
</dbReference>
<dbReference type="PROSITE" id="PS51318">
    <property type="entry name" value="TAT"/>
    <property type="match status" value="1"/>
</dbReference>
<evidence type="ECO:0000313" key="2">
    <source>
        <dbReference type="EMBL" id="MFG1371949.1"/>
    </source>
</evidence>
<dbReference type="PIRSF" id="PIRSF036389">
    <property type="entry name" value="IOR_B"/>
    <property type="match status" value="1"/>
</dbReference>
<dbReference type="SMART" id="SM01008">
    <property type="entry name" value="Ald_Xan_dh_C"/>
    <property type="match status" value="1"/>
</dbReference>
<dbReference type="InterPro" id="IPR052516">
    <property type="entry name" value="N-heterocyclic_Hydroxylase"/>
</dbReference>
<dbReference type="SUPFAM" id="SSF56003">
    <property type="entry name" value="Molybdenum cofactor-binding domain"/>
    <property type="match status" value="2"/>
</dbReference>
<protein>
    <submittedName>
        <fullName evidence="2">Xanthine dehydrogenase family protein molybdopterin-binding subunit</fullName>
    </submittedName>
</protein>
<dbReference type="RefSeq" id="WP_393991867.1">
    <property type="nucleotide sequence ID" value="NZ_JBAFVH010000003.1"/>
</dbReference>
<feature type="domain" description="Aldehyde oxidase/xanthine dehydrogenase a/b hammerhead" evidence="1">
    <location>
        <begin position="230"/>
        <end position="308"/>
    </location>
</feature>
<dbReference type="PANTHER" id="PTHR47495:SF2">
    <property type="entry name" value="ALDEHYDE DEHYDROGENASE"/>
    <property type="match status" value="1"/>
</dbReference>
<sequence length="741" mass="76556">MHMLQKLEPGAVSGLAAALSGAAQTPLSRRFVLAAMGGAGIGLVLGLKGEVAHAAPAGADAAGQAFNPFVKIAPDGTVTVIVKHLDKGQGIATGLATLAADEMDADWSKVTTQFAPADAKTYGNALFGGAQGTGGSTSIAASYTVYRTAGAAARAMLVAAAAKQWGVDPSTVKVSNGVVSVGSRSAGFGALAEAAAKEQVPAEPKLKEAAAFTLIGKEGVHRVDNVAKTTGARIYTQDLKLPDMLVAVVAHPPRFGATPKSFDATAAKAVKGVKDVVMVPQGVAVLATTTHAAIKGRDALKVEWDESQAETRSTADILADYRGALTKPGLPVEAHGDVEAALKAPGVKLVEAEFEFPYLAHAAMEPMNAAAQVKDGAVTIWTGSQFPSADLPNAARTAGVAPDKVEIVSQWAGGSFGRRALASSDFVVEAVAIAKAHGKGVPVKLVWTREDDMKAGYYRPFYVHKVRAAVDASGKPVAWHHHVVGQSILAGTFFEQVMVKNGVDETSIEGTHGAYDIPNMKVELTTMKAGVPVLWWRSVGHTHTAYAVEVVMDQLARAAGQDPVAFRLAHATDERLKAVIRLAADKAGWGTPLPAGRTRGIAAHKSFNTYVAEVVEISLADSGVKVERVVAAVDCGVVVNPDVVRAQIEGGIGFGLGAALHDAITLDKGAVEQANFDTYAPLRMSQMPKVEVHMVASAAAPTGVGEPGVPPLAPAVANAVLAATGRPVHRLPFAGQAFKPA</sequence>
<evidence type="ECO:0000313" key="3">
    <source>
        <dbReference type="Proteomes" id="UP001604002"/>
    </source>
</evidence>
<dbReference type="Proteomes" id="UP001604002">
    <property type="component" value="Unassembled WGS sequence"/>
</dbReference>
<comment type="caution">
    <text evidence="2">The sequence shown here is derived from an EMBL/GenBank/DDBJ whole genome shotgun (WGS) entry which is preliminary data.</text>
</comment>
<dbReference type="Pfam" id="PF20256">
    <property type="entry name" value="MoCoBD_2"/>
    <property type="match status" value="2"/>
</dbReference>
<reference evidence="2 3" key="1">
    <citation type="submission" date="2024-02" db="EMBL/GenBank/DDBJ databases">
        <title>Expansion and revision of Xanthobacter and proposal of Roseixanthobacter gen. nov.</title>
        <authorList>
            <person name="Soltysiak M.P.M."/>
            <person name="Jalihal A."/>
            <person name="Ory A."/>
            <person name="Chrisophersen C."/>
            <person name="Lee A.D."/>
            <person name="Boulton J."/>
            <person name="Springer M."/>
        </authorList>
    </citation>
    <scope>NUCLEOTIDE SEQUENCE [LARGE SCALE GENOMIC DNA]</scope>
    <source>
        <strain evidence="2 3">23A</strain>
    </source>
</reference>
<dbReference type="InterPro" id="IPR012368">
    <property type="entry name" value="OxRdtase_Mopterin-bd_su_IorB"/>
</dbReference>
<dbReference type="InterPro" id="IPR008274">
    <property type="entry name" value="AldOxase/xan_DH_MoCoBD1"/>
</dbReference>
<dbReference type="InterPro" id="IPR000674">
    <property type="entry name" value="Ald_Oxase/Xan_DH_a/b"/>
</dbReference>
<proteinExistence type="predicted"/>
<dbReference type="InterPro" id="IPR006311">
    <property type="entry name" value="TAT_signal"/>
</dbReference>
<gene>
    <name evidence="2" type="ORF">V5F32_07230</name>
</gene>
<accession>A0ABW6ZW15</accession>
<dbReference type="Gene3D" id="3.90.1170.50">
    <property type="entry name" value="Aldehyde oxidase/xanthine dehydrogenase, a/b hammerhead"/>
    <property type="match status" value="1"/>
</dbReference>
<dbReference type="InterPro" id="IPR046867">
    <property type="entry name" value="AldOxase/xan_DH_MoCoBD2"/>
</dbReference>
<keyword evidence="3" id="KW-1185">Reference proteome</keyword>
<organism evidence="2 3">
    <name type="scientific">Xanthobacter oligotrophicus</name>
    <dbReference type="NCBI Taxonomy" id="2607286"/>
    <lineage>
        <taxon>Bacteria</taxon>
        <taxon>Pseudomonadati</taxon>
        <taxon>Pseudomonadota</taxon>
        <taxon>Alphaproteobacteria</taxon>
        <taxon>Hyphomicrobiales</taxon>
        <taxon>Xanthobacteraceae</taxon>
        <taxon>Xanthobacter</taxon>
    </lineage>
</organism>
<dbReference type="PANTHER" id="PTHR47495">
    <property type="entry name" value="ALDEHYDE DEHYDROGENASE"/>
    <property type="match status" value="1"/>
</dbReference>